<dbReference type="GO" id="GO:0005737">
    <property type="term" value="C:cytoplasm"/>
    <property type="evidence" value="ECO:0007669"/>
    <property type="project" value="InterPro"/>
</dbReference>
<dbReference type="AlphaFoldDB" id="A0A399E1M3"/>
<evidence type="ECO:0000313" key="1">
    <source>
        <dbReference type="EMBL" id="RIH76430.1"/>
    </source>
</evidence>
<dbReference type="Gene3D" id="3.40.50.1240">
    <property type="entry name" value="Phosphoglycerate mutase-like"/>
    <property type="match status" value="1"/>
</dbReference>
<sequence>MELYLIRHAIALEAAPGQSDDARPLSPEGIQKFSEVVRGLKRLGVRLDRLYHSPKLRAVQTAELLVPLLEGETEVTPYLAAEPSLALLETLQGSSVALVGHEPWMGELCAWLLTTRREGHTFPFKKGGVALLEGPPKPGQMKLLGFWAPRLLRRLGQ</sequence>
<dbReference type="GO" id="GO:0101006">
    <property type="term" value="F:protein histidine phosphatase activity"/>
    <property type="evidence" value="ECO:0007669"/>
    <property type="project" value="InterPro"/>
</dbReference>
<gene>
    <name evidence="1" type="ORF">Mcate_01772</name>
</gene>
<dbReference type="InterPro" id="IPR029033">
    <property type="entry name" value="His_PPase_superfam"/>
</dbReference>
<proteinExistence type="predicted"/>
<dbReference type="RefSeq" id="WP_027887806.1">
    <property type="nucleotide sequence ID" value="NZ_JBHSXZ010000063.1"/>
</dbReference>
<organism evidence="1 2">
    <name type="scientific">Meiothermus taiwanensis</name>
    <dbReference type="NCBI Taxonomy" id="172827"/>
    <lineage>
        <taxon>Bacteria</taxon>
        <taxon>Thermotogati</taxon>
        <taxon>Deinococcota</taxon>
        <taxon>Deinococci</taxon>
        <taxon>Thermales</taxon>
        <taxon>Thermaceae</taxon>
        <taxon>Meiothermus</taxon>
    </lineage>
</organism>
<dbReference type="NCBIfam" id="TIGR00249">
    <property type="entry name" value="sixA"/>
    <property type="match status" value="1"/>
</dbReference>
<dbReference type="Proteomes" id="UP000266089">
    <property type="component" value="Unassembled WGS sequence"/>
</dbReference>
<dbReference type="SUPFAM" id="SSF53254">
    <property type="entry name" value="Phosphoglycerate mutase-like"/>
    <property type="match status" value="1"/>
</dbReference>
<accession>A0A399E1M3</accession>
<comment type="caution">
    <text evidence="1">The sequence shown here is derived from an EMBL/GenBank/DDBJ whole genome shotgun (WGS) entry which is preliminary data.</text>
</comment>
<reference evidence="1 2" key="1">
    <citation type="submission" date="2018-08" db="EMBL/GenBank/DDBJ databases">
        <title>Meiothermus cateniformans JCM 15151 genome sequencing project.</title>
        <authorList>
            <person name="Da Costa M.S."/>
            <person name="Albuquerque L."/>
            <person name="Raposo P."/>
            <person name="Froufe H.J.C."/>
            <person name="Barroso C.S."/>
            <person name="Egas C."/>
        </authorList>
    </citation>
    <scope>NUCLEOTIDE SEQUENCE [LARGE SCALE GENOMIC DNA]</scope>
    <source>
        <strain evidence="1 2">JCM 15151</strain>
    </source>
</reference>
<dbReference type="InterPro" id="IPR013078">
    <property type="entry name" value="His_Pase_superF_clade-1"/>
</dbReference>
<dbReference type="Pfam" id="PF00300">
    <property type="entry name" value="His_Phos_1"/>
    <property type="match status" value="1"/>
</dbReference>
<name>A0A399E1M3_9DEIN</name>
<dbReference type="InterPro" id="IPR004449">
    <property type="entry name" value="SixA"/>
</dbReference>
<dbReference type="OrthoDB" id="194934at2"/>
<dbReference type="CDD" id="cd07067">
    <property type="entry name" value="HP_PGM_like"/>
    <property type="match status" value="1"/>
</dbReference>
<dbReference type="EMBL" id="QWKX01000043">
    <property type="protein sequence ID" value="RIH76430.1"/>
    <property type="molecule type" value="Genomic_DNA"/>
</dbReference>
<protein>
    <submittedName>
        <fullName evidence="1">Phosphohistidine phosphatase SixA</fullName>
    </submittedName>
</protein>
<evidence type="ECO:0000313" key="2">
    <source>
        <dbReference type="Proteomes" id="UP000266089"/>
    </source>
</evidence>